<accession>A0A0G4IYG9</accession>
<feature type="signal peptide" evidence="1">
    <location>
        <begin position="1"/>
        <end position="24"/>
    </location>
</feature>
<dbReference type="InterPro" id="IPR036866">
    <property type="entry name" value="RibonucZ/Hydroxyglut_hydro"/>
</dbReference>
<reference evidence="2 4" key="1">
    <citation type="submission" date="2015-02" db="EMBL/GenBank/DDBJ databases">
        <authorList>
            <person name="Chooi Y.-H."/>
        </authorList>
    </citation>
    <scope>NUCLEOTIDE SEQUENCE [LARGE SCALE GENOMIC DNA]</scope>
    <source>
        <strain evidence="2">E3</strain>
    </source>
</reference>
<keyword evidence="1" id="KW-0732">Signal</keyword>
<evidence type="ECO:0000313" key="3">
    <source>
        <dbReference type="EMBL" id="SPQ98943.1"/>
    </source>
</evidence>
<evidence type="ECO:0008006" key="6">
    <source>
        <dbReference type="Google" id="ProtNLM"/>
    </source>
</evidence>
<dbReference type="InterPro" id="IPR025638">
    <property type="entry name" value="DUF4336"/>
</dbReference>
<proteinExistence type="predicted"/>
<geneLocation type="mitochondrion" evidence="3"/>
<dbReference type="SUPFAM" id="SSF56281">
    <property type="entry name" value="Metallo-hydrolase/oxidoreductase"/>
    <property type="match status" value="1"/>
</dbReference>
<reference evidence="3 5" key="2">
    <citation type="submission" date="2018-03" db="EMBL/GenBank/DDBJ databases">
        <authorList>
            <person name="Fogelqvist J."/>
        </authorList>
    </citation>
    <scope>NUCLEOTIDE SEQUENCE [LARGE SCALE GENOMIC DNA]</scope>
</reference>
<evidence type="ECO:0000313" key="5">
    <source>
        <dbReference type="Proteomes" id="UP000290189"/>
    </source>
</evidence>
<dbReference type="OMA" id="GFWNIRG"/>
<gene>
    <name evidence="2" type="ORF">PBRA_007868</name>
    <name evidence="3" type="ORF">PLBR_LOCUS6158</name>
</gene>
<keyword evidence="4" id="KW-1185">Reference proteome</keyword>
<feature type="chain" id="PRO_5035990795" description="Metallo-beta-lactamase domain-containing protein" evidence="1">
    <location>
        <begin position="25"/>
        <end position="303"/>
    </location>
</feature>
<dbReference type="AlphaFoldDB" id="A0A0G4IYG9"/>
<dbReference type="Proteomes" id="UP000039324">
    <property type="component" value="Unassembled WGS sequence"/>
</dbReference>
<dbReference type="EMBL" id="OVEO01000010">
    <property type="protein sequence ID" value="SPQ98943.1"/>
    <property type="molecule type" value="Genomic_DNA"/>
</dbReference>
<dbReference type="OrthoDB" id="421671at2759"/>
<dbReference type="PANTHER" id="PTHR33835:SF1">
    <property type="entry name" value="METALLO-BETA-LACTAMASE DOMAIN-CONTAINING PROTEIN"/>
    <property type="match status" value="1"/>
</dbReference>
<organism evidence="2 4">
    <name type="scientific">Plasmodiophora brassicae</name>
    <name type="common">Clubroot disease agent</name>
    <dbReference type="NCBI Taxonomy" id="37360"/>
    <lineage>
        <taxon>Eukaryota</taxon>
        <taxon>Sar</taxon>
        <taxon>Rhizaria</taxon>
        <taxon>Endomyxa</taxon>
        <taxon>Phytomyxea</taxon>
        <taxon>Plasmodiophorida</taxon>
        <taxon>Plasmodiophoridae</taxon>
        <taxon>Plasmodiophora</taxon>
    </lineage>
</organism>
<dbReference type="EMBL" id="CDSF01000098">
    <property type="protein sequence ID" value="CEP00134.1"/>
    <property type="molecule type" value="Genomic_DNA"/>
</dbReference>
<protein>
    <recommendedName>
        <fullName evidence="6">Metallo-beta-lactamase domain-containing protein</fullName>
    </recommendedName>
</protein>
<keyword evidence="3" id="KW-0496">Mitochondrion</keyword>
<dbReference type="PANTHER" id="PTHR33835">
    <property type="entry name" value="YALI0C07656P"/>
    <property type="match status" value="1"/>
</dbReference>
<evidence type="ECO:0000256" key="1">
    <source>
        <dbReference type="SAM" id="SignalP"/>
    </source>
</evidence>
<dbReference type="Proteomes" id="UP000290189">
    <property type="component" value="Unassembled WGS sequence"/>
</dbReference>
<sequence length="303" mass="33498">MRSLFATAGIPIAMLGLITAGMLAGRPCVAGNTPTTNAVMNSAPSMVEIGSGFWNLRGSFKVAMGLVNVGTHMSVARLSTGRYLVIDTIMMSEEQKAAFDRVTDDGRLVEAVVATHPFHTTAFPAFHEAYPNAKYYGTPRHLRKLPDIAWAGDVNDERVRAMFEPDVSMRIPAGAEFVNPEEDNHFSNVFVLHRPSRTVHNDDTIVNWRNPTWSLTRLFLKDGIRFHPSLTGVGLYPTPEAPLQFRSWVQDLVRDWDFDNLCTAHNSNIVGGANAAVHDLVTRCDSLFDDLSKRNAAKLKKSS</sequence>
<name>A0A0G4IYG9_PLABS</name>
<evidence type="ECO:0000313" key="2">
    <source>
        <dbReference type="EMBL" id="CEP00134.1"/>
    </source>
</evidence>
<evidence type="ECO:0000313" key="4">
    <source>
        <dbReference type="Proteomes" id="UP000039324"/>
    </source>
</evidence>